<feature type="compositionally biased region" description="Low complexity" evidence="1">
    <location>
        <begin position="321"/>
        <end position="335"/>
    </location>
</feature>
<protein>
    <submittedName>
        <fullName evidence="2">Uncharacterized protein</fullName>
    </submittedName>
</protein>
<gene>
    <name evidence="2" type="ORF">DUNSADRAFT_3069</name>
</gene>
<comment type="caution">
    <text evidence="2">The sequence shown here is derived from an EMBL/GenBank/DDBJ whole genome shotgun (WGS) entry which is preliminary data.</text>
</comment>
<evidence type="ECO:0000256" key="1">
    <source>
        <dbReference type="SAM" id="MobiDB-lite"/>
    </source>
</evidence>
<organism evidence="2 3">
    <name type="scientific">Dunaliella salina</name>
    <name type="common">Green alga</name>
    <name type="synonym">Protococcus salinus</name>
    <dbReference type="NCBI Taxonomy" id="3046"/>
    <lineage>
        <taxon>Eukaryota</taxon>
        <taxon>Viridiplantae</taxon>
        <taxon>Chlorophyta</taxon>
        <taxon>core chlorophytes</taxon>
        <taxon>Chlorophyceae</taxon>
        <taxon>CS clade</taxon>
        <taxon>Chlamydomonadales</taxon>
        <taxon>Dunaliellaceae</taxon>
        <taxon>Dunaliella</taxon>
    </lineage>
</organism>
<sequence>MSQTGQEALRLTAARVSSAVAYYAIMMATAAREEGSVKFFARLDVELMKAYDPRFSVPGRPPVSELLMEGAALQELLLCHERAPEIAEEGGVIGERMKDEDDVVAGALPFLAQPNPLEVWNHLGRVDVVDHPRWVELMVRAIEDSVRKGKLGNVEALAGQVMWHVRSKLQCPPVAAYPYEPKWDLEAAAAEYADVTLDPEEEPPKPDPTSLLDVNTAAEEEAWLAAREAVLMQARRRHAAATLLQRRLPLLLARLRAVREIRQLAMQWAPWMARLNTVLGLAKTYEGRCCVEVALHMQEPPEDSPDSPPLTNEEASEAETSKSAPAQKAAKGAPPKGKEAKASPPAGAATTPTAAPAAANAFAATASIPKAALMAVPLQALLHLARGVQLAVRGQAWHEALNAVGGVRI</sequence>
<name>A0ABQ7FVN2_DUNSA</name>
<evidence type="ECO:0000313" key="3">
    <source>
        <dbReference type="Proteomes" id="UP000815325"/>
    </source>
</evidence>
<evidence type="ECO:0000313" key="2">
    <source>
        <dbReference type="EMBL" id="KAF5826443.1"/>
    </source>
</evidence>
<keyword evidence="3" id="KW-1185">Reference proteome</keyword>
<feature type="compositionally biased region" description="Low complexity" evidence="1">
    <location>
        <begin position="342"/>
        <end position="352"/>
    </location>
</feature>
<feature type="region of interest" description="Disordered" evidence="1">
    <location>
        <begin position="298"/>
        <end position="352"/>
    </location>
</feature>
<dbReference type="EMBL" id="MU070921">
    <property type="protein sequence ID" value="KAF5826443.1"/>
    <property type="molecule type" value="Genomic_DNA"/>
</dbReference>
<reference evidence="2" key="1">
    <citation type="submission" date="2017-08" db="EMBL/GenBank/DDBJ databases">
        <authorList>
            <person name="Polle J.E."/>
            <person name="Barry K."/>
            <person name="Cushman J."/>
            <person name="Schmutz J."/>
            <person name="Tran D."/>
            <person name="Hathwaick L.T."/>
            <person name="Yim W.C."/>
            <person name="Jenkins J."/>
            <person name="Mckie-Krisberg Z.M."/>
            <person name="Prochnik S."/>
            <person name="Lindquist E."/>
            <person name="Dockter R.B."/>
            <person name="Adam C."/>
            <person name="Molina H."/>
            <person name="Bunkerborg J."/>
            <person name="Jin E."/>
            <person name="Buchheim M."/>
            <person name="Magnuson J."/>
        </authorList>
    </citation>
    <scope>NUCLEOTIDE SEQUENCE</scope>
    <source>
        <strain evidence="2">CCAP 19/18</strain>
    </source>
</reference>
<dbReference type="Proteomes" id="UP000815325">
    <property type="component" value="Unassembled WGS sequence"/>
</dbReference>
<proteinExistence type="predicted"/>
<accession>A0ABQ7FVN2</accession>